<organism evidence="6 7">
    <name type="scientific">Aliarcobacter cryaerophilus</name>
    <dbReference type="NCBI Taxonomy" id="28198"/>
    <lineage>
        <taxon>Bacteria</taxon>
        <taxon>Pseudomonadati</taxon>
        <taxon>Campylobacterota</taxon>
        <taxon>Epsilonproteobacteria</taxon>
        <taxon>Campylobacterales</taxon>
        <taxon>Arcobacteraceae</taxon>
        <taxon>Aliarcobacter</taxon>
    </lineage>
</organism>
<feature type="transmembrane region" description="Helical" evidence="5">
    <location>
        <begin position="82"/>
        <end position="113"/>
    </location>
</feature>
<evidence type="ECO:0000256" key="1">
    <source>
        <dbReference type="ARBA" id="ARBA00004141"/>
    </source>
</evidence>
<keyword evidence="2 5" id="KW-0812">Transmembrane</keyword>
<sequence length="419" mass="46050">MIKKIKNIYKIFGPGILMATAAIGGSHLVSSTQAGALFGWSLAIFILLINFFKYPFFLANVQYTMATKKSLIEGYASLGNSWLWLFTVLAVIAAVVNTAAVSMFAASLLGYFIPIKLTINILSFIIIFACILILIAGKYNLLNNVSKIIMITLSIATVVAVVMAVTKDVNSALADDFISPSAWTIASLGFIVILTGWMPAPIEISSIGSIWLKNQIKQTNINAKNALLDFNVGFIVTAILAIFFLALGALVLHGSAYEFKDGIAFSHQLVTMYSTVIGDWSRLLIAFIAFACMFGTSITVIDGYGRAVAEAFSLIRKNRSASNRSVAVWTIFISIIGFLIIIYFASSMRTMLDFAMILSFTTTPIFAFLNYKLVRSTKLPKELQNGIFLNILSICGLIFLFGFLILFIIYRWFPFLIGL</sequence>
<proteinExistence type="predicted"/>
<keyword evidence="4 5" id="KW-0472">Membrane</keyword>
<feature type="transmembrane region" description="Helical" evidence="5">
    <location>
        <begin position="232"/>
        <end position="252"/>
    </location>
</feature>
<dbReference type="GO" id="GO:0016020">
    <property type="term" value="C:membrane"/>
    <property type="evidence" value="ECO:0007669"/>
    <property type="project" value="UniProtKB-SubCell"/>
</dbReference>
<feature type="transmembrane region" description="Helical" evidence="5">
    <location>
        <begin position="119"/>
        <end position="136"/>
    </location>
</feature>
<protein>
    <recommendedName>
        <fullName evidence="8">Divalent metal cation transporter</fullName>
    </recommendedName>
</protein>
<dbReference type="EMBL" id="NXGJ01000006">
    <property type="protein sequence ID" value="PRM87762.1"/>
    <property type="molecule type" value="Genomic_DNA"/>
</dbReference>
<evidence type="ECO:0000313" key="6">
    <source>
        <dbReference type="EMBL" id="PRM87762.1"/>
    </source>
</evidence>
<evidence type="ECO:0000256" key="3">
    <source>
        <dbReference type="ARBA" id="ARBA00022989"/>
    </source>
</evidence>
<evidence type="ECO:0000313" key="7">
    <source>
        <dbReference type="Proteomes" id="UP000239065"/>
    </source>
</evidence>
<evidence type="ECO:0000256" key="5">
    <source>
        <dbReference type="SAM" id="Phobius"/>
    </source>
</evidence>
<feature type="transmembrane region" description="Helical" evidence="5">
    <location>
        <begin position="386"/>
        <end position="413"/>
    </location>
</feature>
<feature type="transmembrane region" description="Helical" evidence="5">
    <location>
        <begin position="326"/>
        <end position="345"/>
    </location>
</feature>
<comment type="subcellular location">
    <subcellularLocation>
        <location evidence="1">Membrane</location>
        <topology evidence="1">Multi-pass membrane protein</topology>
    </subcellularLocation>
</comment>
<dbReference type="InterPro" id="IPR001046">
    <property type="entry name" value="NRAMP_fam"/>
</dbReference>
<feature type="transmembrane region" description="Helical" evidence="5">
    <location>
        <begin position="12"/>
        <end position="30"/>
    </location>
</feature>
<dbReference type="GO" id="GO:0046873">
    <property type="term" value="F:metal ion transmembrane transporter activity"/>
    <property type="evidence" value="ECO:0007669"/>
    <property type="project" value="InterPro"/>
</dbReference>
<feature type="transmembrane region" description="Helical" evidence="5">
    <location>
        <begin position="36"/>
        <end position="61"/>
    </location>
</feature>
<gene>
    <name evidence="6" type="ORF">CJ669_06210</name>
</gene>
<dbReference type="Pfam" id="PF01566">
    <property type="entry name" value="Nramp"/>
    <property type="match status" value="1"/>
</dbReference>
<comment type="caution">
    <text evidence="6">The sequence shown here is derived from an EMBL/GenBank/DDBJ whole genome shotgun (WGS) entry which is preliminary data.</text>
</comment>
<evidence type="ECO:0000256" key="4">
    <source>
        <dbReference type="ARBA" id="ARBA00023136"/>
    </source>
</evidence>
<name>A0A2S9SMG9_9BACT</name>
<feature type="transmembrane region" description="Helical" evidence="5">
    <location>
        <begin position="185"/>
        <end position="212"/>
    </location>
</feature>
<dbReference type="RefSeq" id="WP_105909184.1">
    <property type="nucleotide sequence ID" value="NZ_NXGJ01000006.1"/>
</dbReference>
<feature type="transmembrane region" description="Helical" evidence="5">
    <location>
        <begin position="148"/>
        <end position="165"/>
    </location>
</feature>
<reference evidence="6 7" key="1">
    <citation type="submission" date="2017-09" db="EMBL/GenBank/DDBJ databases">
        <title>Reassesment of A. cryaerophilus.</title>
        <authorList>
            <person name="Perez-Cataluna A."/>
            <person name="Collado L."/>
            <person name="Salgado O."/>
            <person name="Lefinanco V."/>
            <person name="Figueras M.J."/>
        </authorList>
    </citation>
    <scope>NUCLEOTIDE SEQUENCE [LARGE SCALE GENOMIC DNA]</scope>
    <source>
        <strain evidence="6 7">LMG 9861</strain>
    </source>
</reference>
<evidence type="ECO:0008006" key="8">
    <source>
        <dbReference type="Google" id="ProtNLM"/>
    </source>
</evidence>
<keyword evidence="3 5" id="KW-1133">Transmembrane helix</keyword>
<evidence type="ECO:0000256" key="2">
    <source>
        <dbReference type="ARBA" id="ARBA00022692"/>
    </source>
</evidence>
<feature type="transmembrane region" description="Helical" evidence="5">
    <location>
        <begin position="351"/>
        <end position="374"/>
    </location>
</feature>
<dbReference type="Proteomes" id="UP000239065">
    <property type="component" value="Unassembled WGS sequence"/>
</dbReference>
<accession>A0A2S9SMG9</accession>
<feature type="transmembrane region" description="Helical" evidence="5">
    <location>
        <begin position="283"/>
        <end position="305"/>
    </location>
</feature>
<dbReference type="AlphaFoldDB" id="A0A2S9SMG9"/>